<reference evidence="3" key="1">
    <citation type="submission" date="2019-11" db="EMBL/GenBank/DDBJ databases">
        <title>Characterization of Clostridium perfringens isolates from swine manure treated agricultural soils.</title>
        <authorList>
            <person name="Wushke S.T."/>
        </authorList>
    </citation>
    <scope>NUCLEOTIDE SEQUENCE</scope>
    <source>
        <strain evidence="3">X15</strain>
    </source>
</reference>
<dbReference type="InterPro" id="IPR007484">
    <property type="entry name" value="Peptidase_M28"/>
</dbReference>
<accession>A0AAW9J5H6</accession>
<dbReference type="SUPFAM" id="SSF53187">
    <property type="entry name" value="Zn-dependent exopeptidases"/>
    <property type="match status" value="1"/>
</dbReference>
<evidence type="ECO:0000313" key="4">
    <source>
        <dbReference type="Proteomes" id="UP001289066"/>
    </source>
</evidence>
<dbReference type="InterPro" id="IPR045175">
    <property type="entry name" value="M28_fam"/>
</dbReference>
<dbReference type="Gene3D" id="3.40.630.10">
    <property type="entry name" value="Zn peptidases"/>
    <property type="match status" value="1"/>
</dbReference>
<feature type="domain" description="Peptidase M28" evidence="2">
    <location>
        <begin position="26"/>
        <end position="216"/>
    </location>
</feature>
<dbReference type="GO" id="GO:0008235">
    <property type="term" value="F:metalloexopeptidase activity"/>
    <property type="evidence" value="ECO:0007669"/>
    <property type="project" value="InterPro"/>
</dbReference>
<dbReference type="Proteomes" id="UP001289066">
    <property type="component" value="Unassembled WGS sequence"/>
</dbReference>
<evidence type="ECO:0000313" key="3">
    <source>
        <dbReference type="EMBL" id="MDZ5034028.1"/>
    </source>
</evidence>
<sequence length="263" mass="28890">ILDSIREGLTVSVNLPFSTCEKDLVNIVGVLKGSSKNLPPLVLTAHYDHLGQDGLKNTYYGALDNASGTAFLLELQKTLSNYGTPKRDIIFAALNAEEFGLLGSKSFAESNIDKLKGAQVVNFDMIGSKDYPLTLMLGASFKDNESELLKSIEKISKKNNVSTNVIYEDSSDHASFNNLGIDALSFCHSDMSKIHTPNDTVEHISTDAIDSAYNVIEDKINAYCYSPFTVFFHSKASLFIFAILFGFLVSAPFINHIKKRKLG</sequence>
<organism evidence="3 4">
    <name type="scientific">Clostridium perfringens</name>
    <dbReference type="NCBI Taxonomy" id="1502"/>
    <lineage>
        <taxon>Bacteria</taxon>
        <taxon>Bacillati</taxon>
        <taxon>Bacillota</taxon>
        <taxon>Clostridia</taxon>
        <taxon>Eubacteriales</taxon>
        <taxon>Clostridiaceae</taxon>
        <taxon>Clostridium</taxon>
    </lineage>
</organism>
<dbReference type="PANTHER" id="PTHR12147:SF26">
    <property type="entry name" value="PEPTIDASE M28 DOMAIN-CONTAINING PROTEIN"/>
    <property type="match status" value="1"/>
</dbReference>
<keyword evidence="1" id="KW-0812">Transmembrane</keyword>
<feature type="non-terminal residue" evidence="3">
    <location>
        <position position="1"/>
    </location>
</feature>
<keyword evidence="1" id="KW-0472">Membrane</keyword>
<feature type="transmembrane region" description="Helical" evidence="1">
    <location>
        <begin position="236"/>
        <end position="254"/>
    </location>
</feature>
<dbReference type="AlphaFoldDB" id="A0AAW9J5H6"/>
<dbReference type="GO" id="GO:0006508">
    <property type="term" value="P:proteolysis"/>
    <property type="evidence" value="ECO:0007669"/>
    <property type="project" value="InterPro"/>
</dbReference>
<protein>
    <submittedName>
        <fullName evidence="3">M28 family peptidase</fullName>
    </submittedName>
</protein>
<dbReference type="PANTHER" id="PTHR12147">
    <property type="entry name" value="METALLOPEPTIDASE M28 FAMILY MEMBER"/>
    <property type="match status" value="1"/>
</dbReference>
<name>A0AAW9J5H6_CLOPF</name>
<dbReference type="RefSeq" id="WP_322412548.1">
    <property type="nucleotide sequence ID" value="NZ_WNVG01000161.1"/>
</dbReference>
<evidence type="ECO:0000256" key="1">
    <source>
        <dbReference type="SAM" id="Phobius"/>
    </source>
</evidence>
<dbReference type="EMBL" id="WNVG01000161">
    <property type="protein sequence ID" value="MDZ5034028.1"/>
    <property type="molecule type" value="Genomic_DNA"/>
</dbReference>
<proteinExistence type="predicted"/>
<keyword evidence="1" id="KW-1133">Transmembrane helix</keyword>
<evidence type="ECO:0000259" key="2">
    <source>
        <dbReference type="Pfam" id="PF04389"/>
    </source>
</evidence>
<comment type="caution">
    <text evidence="3">The sequence shown here is derived from an EMBL/GenBank/DDBJ whole genome shotgun (WGS) entry which is preliminary data.</text>
</comment>
<gene>
    <name evidence="3" type="ORF">GNF81_14905</name>
</gene>
<dbReference type="Pfam" id="PF04389">
    <property type="entry name" value="Peptidase_M28"/>
    <property type="match status" value="1"/>
</dbReference>